<evidence type="ECO:0000313" key="2">
    <source>
        <dbReference type="Proteomes" id="UP000249166"/>
    </source>
</evidence>
<sequence length="60" mass="6731">MKLTAQIGTAADGRLNLRVLELPELKTHARRVDEIPDAVRDAAAKLTGRPKDDFDIEVRY</sequence>
<gene>
    <name evidence="1" type="ORF">DBZ45_10575</name>
</gene>
<dbReference type="EMBL" id="QLNP01000074">
    <property type="protein sequence ID" value="RAM37261.1"/>
    <property type="molecule type" value="Genomic_DNA"/>
</dbReference>
<accession>A0A328HGJ3</accession>
<dbReference type="RefSeq" id="WP_111903865.1">
    <property type="nucleotide sequence ID" value="NZ_QLNP01000074.1"/>
</dbReference>
<organism evidence="1 2">
    <name type="scientific">Arthrobacter globiformis</name>
    <dbReference type="NCBI Taxonomy" id="1665"/>
    <lineage>
        <taxon>Bacteria</taxon>
        <taxon>Bacillati</taxon>
        <taxon>Actinomycetota</taxon>
        <taxon>Actinomycetes</taxon>
        <taxon>Micrococcales</taxon>
        <taxon>Micrococcaceae</taxon>
        <taxon>Arthrobacter</taxon>
    </lineage>
</organism>
<proteinExistence type="predicted"/>
<protein>
    <submittedName>
        <fullName evidence="1">Transcriptional regulator</fullName>
    </submittedName>
</protein>
<dbReference type="OrthoDB" id="5772641at2"/>
<reference evidence="1 2" key="1">
    <citation type="submission" date="2018-04" db="EMBL/GenBank/DDBJ databases">
        <title>Bacteria isolated from cave deposits of Manipur.</title>
        <authorList>
            <person name="Sahoo D."/>
            <person name="Sarangthem I."/>
            <person name="Nandeibam J."/>
        </authorList>
    </citation>
    <scope>NUCLEOTIDE SEQUENCE [LARGE SCALE GENOMIC DNA]</scope>
    <source>
        <strain evidence="2">mrc11</strain>
    </source>
</reference>
<name>A0A328HGJ3_ARTGO</name>
<dbReference type="AlphaFoldDB" id="A0A328HGJ3"/>
<comment type="caution">
    <text evidence="1">The sequence shown here is derived from an EMBL/GenBank/DDBJ whole genome shotgun (WGS) entry which is preliminary data.</text>
</comment>
<evidence type="ECO:0000313" key="1">
    <source>
        <dbReference type="EMBL" id="RAM37261.1"/>
    </source>
</evidence>
<dbReference type="Proteomes" id="UP000249166">
    <property type="component" value="Unassembled WGS sequence"/>
</dbReference>